<dbReference type="PROSITE" id="PS50968">
    <property type="entry name" value="BIOTINYL_LIPOYL"/>
    <property type="match status" value="1"/>
</dbReference>
<gene>
    <name evidence="5" type="ORF">A5880_001216</name>
    <name evidence="6" type="ORF">A5880_002221</name>
</gene>
<evidence type="ECO:0000256" key="1">
    <source>
        <dbReference type="ARBA" id="ARBA00017562"/>
    </source>
</evidence>
<dbReference type="Pfam" id="PF00364">
    <property type="entry name" value="Biotin_lipoyl"/>
    <property type="match status" value="1"/>
</dbReference>
<feature type="domain" description="Lipoyl-binding" evidence="4">
    <location>
        <begin position="75"/>
        <end position="152"/>
    </location>
</feature>
<organism evidence="6">
    <name type="scientific">Candidatus Enterococcus mansonii</name>
    <dbReference type="NCBI Taxonomy" id="1834181"/>
    <lineage>
        <taxon>Bacteria</taxon>
        <taxon>Bacillati</taxon>
        <taxon>Bacillota</taxon>
        <taxon>Bacilli</taxon>
        <taxon>Lactobacillales</taxon>
        <taxon>Enterococcaceae</taxon>
        <taxon>Enterococcus</taxon>
    </lineage>
</organism>
<keyword evidence="7" id="KW-1185">Reference proteome</keyword>
<dbReference type="EMBL" id="NGLE01000003">
    <property type="protein sequence ID" value="OTO07951.1"/>
    <property type="molecule type" value="Genomic_DNA"/>
</dbReference>
<keyword evidence="2 3" id="KW-0092">Biotin</keyword>
<accession>A0A242CCL5</accession>
<protein>
    <recommendedName>
        <fullName evidence="1 3">Biotin carboxyl carrier protein of acetyl-CoA carboxylase</fullName>
    </recommendedName>
</protein>
<comment type="function">
    <text evidence="3">This protein is a component of the acetyl coenzyme A carboxylase complex; first, biotin carboxylase catalyzes the carboxylation of the carrier protein and then the transcarboxylase transfers the carboxyl group to form malonyl-CoA.</text>
</comment>
<evidence type="ECO:0000259" key="4">
    <source>
        <dbReference type="PROSITE" id="PS50968"/>
    </source>
</evidence>
<dbReference type="PANTHER" id="PTHR45266">
    <property type="entry name" value="OXALOACETATE DECARBOXYLASE ALPHA CHAIN"/>
    <property type="match status" value="1"/>
</dbReference>
<keyword evidence="3" id="KW-0276">Fatty acid metabolism</keyword>
<reference evidence="6" key="1">
    <citation type="submission" date="2017-05" db="EMBL/GenBank/DDBJ databases">
        <title>The Genome Sequence of Enterococcus sp. 4G2_DIV0659.</title>
        <authorList>
            <consortium name="The Broad Institute Genomics Platform"/>
            <consortium name="The Broad Institute Genomic Center for Infectious Diseases"/>
            <person name="Earl A."/>
            <person name="Manson A."/>
            <person name="Schwartman J."/>
            <person name="Gilmore M."/>
            <person name="Abouelleil A."/>
            <person name="Cao P."/>
            <person name="Chapman S."/>
            <person name="Cusick C."/>
            <person name="Shea T."/>
            <person name="Young S."/>
            <person name="Neafsey D."/>
            <person name="Nusbaum C."/>
            <person name="Birren B."/>
        </authorList>
    </citation>
    <scope>NUCLEOTIDE SEQUENCE [LARGE SCALE GENOMIC DNA]</scope>
    <source>
        <strain evidence="6">4G2_DIV0659</strain>
    </source>
</reference>
<dbReference type="RefSeq" id="WP_086331099.1">
    <property type="nucleotide sequence ID" value="NZ_NGLE02000001.1"/>
</dbReference>
<keyword evidence="3" id="KW-0444">Lipid biosynthesis</keyword>
<dbReference type="GO" id="GO:0009317">
    <property type="term" value="C:acetyl-CoA carboxylase complex"/>
    <property type="evidence" value="ECO:0007669"/>
    <property type="project" value="InterPro"/>
</dbReference>
<evidence type="ECO:0000313" key="6">
    <source>
        <dbReference type="EMBL" id="OTO07951.1"/>
    </source>
</evidence>
<comment type="caution">
    <text evidence="6">The sequence shown here is derived from an EMBL/GenBank/DDBJ whole genome shotgun (WGS) entry which is preliminary data.</text>
</comment>
<sequence>MSNSTKLLFEAMRYCEQTKIKSFEYEAEGLRIIIKKEPQEMLIQTNDKESPKKSVSEATVFEAEEKRYQNMAPMNSKELISEMTGIFYDRSAPDQEPYLKIGKKINVGDVIGLVEVMKCFMEIKAAASGTVQEILISNGMMIEYGQPLAVIEEAST</sequence>
<keyword evidence="3" id="KW-0443">Lipid metabolism</keyword>
<evidence type="ECO:0000313" key="5">
    <source>
        <dbReference type="EMBL" id="MEI5993669.1"/>
    </source>
</evidence>
<dbReference type="Gene3D" id="2.40.50.100">
    <property type="match status" value="1"/>
</dbReference>
<dbReference type="PRINTS" id="PR01071">
    <property type="entry name" value="ACOABIOTINCC"/>
</dbReference>
<keyword evidence="3" id="KW-0275">Fatty acid biosynthesis</keyword>
<evidence type="ECO:0000313" key="7">
    <source>
        <dbReference type="Proteomes" id="UP000195139"/>
    </source>
</evidence>
<dbReference type="SUPFAM" id="SSF51230">
    <property type="entry name" value="Single hybrid motif"/>
    <property type="match status" value="1"/>
</dbReference>
<evidence type="ECO:0000256" key="3">
    <source>
        <dbReference type="RuleBase" id="RU364072"/>
    </source>
</evidence>
<dbReference type="GO" id="GO:0006633">
    <property type="term" value="P:fatty acid biosynthetic process"/>
    <property type="evidence" value="ECO:0007669"/>
    <property type="project" value="UniProtKB-UniPathway"/>
</dbReference>
<dbReference type="NCBIfam" id="NF005457">
    <property type="entry name" value="PRK07051.1"/>
    <property type="match status" value="1"/>
</dbReference>
<dbReference type="UniPathway" id="UPA00094"/>
<dbReference type="PANTHER" id="PTHR45266:SF3">
    <property type="entry name" value="OXALOACETATE DECARBOXYLASE ALPHA CHAIN"/>
    <property type="match status" value="1"/>
</dbReference>
<dbReference type="OrthoDB" id="9811735at2"/>
<dbReference type="InterPro" id="IPR001249">
    <property type="entry name" value="AcCoA_biotinCC"/>
</dbReference>
<dbReference type="AlphaFoldDB" id="A0A242CCL5"/>
<proteinExistence type="predicted"/>
<dbReference type="InterPro" id="IPR050709">
    <property type="entry name" value="Biotin_Carboxyl_Carrier/Decarb"/>
</dbReference>
<dbReference type="EMBL" id="NGLE02000001">
    <property type="protein sequence ID" value="MEI5993669.1"/>
    <property type="molecule type" value="Genomic_DNA"/>
</dbReference>
<reference evidence="5 7" key="2">
    <citation type="submission" date="2018-07" db="EMBL/GenBank/DDBJ databases">
        <title>The Genome Sequence of Enterococcus sp. DIV0659b.</title>
        <authorList>
            <consortium name="The Broad Institute Genomics Platform"/>
            <consortium name="The Broad Institute Genomic Center for Infectious Diseases"/>
            <person name="Earl A."/>
            <person name="Manson A."/>
            <person name="Schwartman J."/>
            <person name="Gilmore M."/>
            <person name="Abouelleil A."/>
            <person name="Cao P."/>
            <person name="Chapman S."/>
            <person name="Cusick C."/>
            <person name="Shea T."/>
            <person name="Young S."/>
            <person name="Neafsey D."/>
            <person name="Nusbaum C."/>
            <person name="Birren B."/>
        </authorList>
    </citation>
    <scope>NUCLEOTIDE SEQUENCE [LARGE SCALE GENOMIC DNA]</scope>
    <source>
        <strain evidence="5 7">4G2_DIV0659</strain>
    </source>
</reference>
<comment type="pathway">
    <text evidence="3">Lipid metabolism; fatty acid biosynthesis.</text>
</comment>
<dbReference type="GO" id="GO:0003989">
    <property type="term" value="F:acetyl-CoA carboxylase activity"/>
    <property type="evidence" value="ECO:0007669"/>
    <property type="project" value="InterPro"/>
</dbReference>
<evidence type="ECO:0000256" key="2">
    <source>
        <dbReference type="ARBA" id="ARBA00023267"/>
    </source>
</evidence>
<dbReference type="InterPro" id="IPR011053">
    <property type="entry name" value="Single_hybrid_motif"/>
</dbReference>
<dbReference type="CDD" id="cd06850">
    <property type="entry name" value="biotinyl_domain"/>
    <property type="match status" value="1"/>
</dbReference>
<dbReference type="InterPro" id="IPR000089">
    <property type="entry name" value="Biotin_lipoyl"/>
</dbReference>
<dbReference type="Proteomes" id="UP000195139">
    <property type="component" value="Unassembled WGS sequence"/>
</dbReference>
<name>A0A242CCL5_9ENTE</name>
<dbReference type="STRING" id="1834181.A5880_002221"/>